<proteinExistence type="predicted"/>
<name>A0A8T0I8M9_CERPU</name>
<comment type="caution">
    <text evidence="1">The sequence shown here is derived from an EMBL/GenBank/DDBJ whole genome shotgun (WGS) entry which is preliminary data.</text>
</comment>
<evidence type="ECO:0000313" key="1">
    <source>
        <dbReference type="EMBL" id="KAG0579954.1"/>
    </source>
</evidence>
<dbReference type="EMBL" id="CM026424">
    <property type="protein sequence ID" value="KAG0579954.1"/>
    <property type="molecule type" value="Genomic_DNA"/>
</dbReference>
<protein>
    <submittedName>
        <fullName evidence="1">Uncharacterized protein</fullName>
    </submittedName>
</protein>
<keyword evidence="2" id="KW-1185">Reference proteome</keyword>
<gene>
    <name evidence="1" type="ORF">KC19_4G137600</name>
</gene>
<dbReference type="Proteomes" id="UP000822688">
    <property type="component" value="Chromosome 4"/>
</dbReference>
<accession>A0A8T0I8M9</accession>
<sequence length="107" mass="11844">MRAYRGDCVSKKVQFHIVKLVLEGRHMVPSSSHITPSLEMQVTSRKLVDLLEVTSCVTRCSIMHPMHDLLLSEPAATFSFGPPDPLASSTFSAPRAPHPPLICFTTR</sequence>
<evidence type="ECO:0000313" key="2">
    <source>
        <dbReference type="Proteomes" id="UP000822688"/>
    </source>
</evidence>
<organism evidence="1 2">
    <name type="scientific">Ceratodon purpureus</name>
    <name type="common">Fire moss</name>
    <name type="synonym">Dicranum purpureum</name>
    <dbReference type="NCBI Taxonomy" id="3225"/>
    <lineage>
        <taxon>Eukaryota</taxon>
        <taxon>Viridiplantae</taxon>
        <taxon>Streptophyta</taxon>
        <taxon>Embryophyta</taxon>
        <taxon>Bryophyta</taxon>
        <taxon>Bryophytina</taxon>
        <taxon>Bryopsida</taxon>
        <taxon>Dicranidae</taxon>
        <taxon>Pseudoditrichales</taxon>
        <taxon>Ditrichaceae</taxon>
        <taxon>Ceratodon</taxon>
    </lineage>
</organism>
<reference evidence="1" key="1">
    <citation type="submission" date="2020-06" db="EMBL/GenBank/DDBJ databases">
        <title>WGS assembly of Ceratodon purpureus strain R40.</title>
        <authorList>
            <person name="Carey S.B."/>
            <person name="Jenkins J."/>
            <person name="Shu S."/>
            <person name="Lovell J.T."/>
            <person name="Sreedasyam A."/>
            <person name="Maumus F."/>
            <person name="Tiley G.P."/>
            <person name="Fernandez-Pozo N."/>
            <person name="Barry K."/>
            <person name="Chen C."/>
            <person name="Wang M."/>
            <person name="Lipzen A."/>
            <person name="Daum C."/>
            <person name="Saski C.A."/>
            <person name="Payton A.C."/>
            <person name="Mcbreen J.C."/>
            <person name="Conrad R.E."/>
            <person name="Kollar L.M."/>
            <person name="Olsson S."/>
            <person name="Huttunen S."/>
            <person name="Landis J.B."/>
            <person name="Wickett N.J."/>
            <person name="Johnson M.G."/>
            <person name="Rensing S.A."/>
            <person name="Grimwood J."/>
            <person name="Schmutz J."/>
            <person name="Mcdaniel S.F."/>
        </authorList>
    </citation>
    <scope>NUCLEOTIDE SEQUENCE</scope>
    <source>
        <strain evidence="1">R40</strain>
    </source>
</reference>
<dbReference type="AlphaFoldDB" id="A0A8T0I8M9"/>